<proteinExistence type="inferred from homology"/>
<comment type="subcellular location">
    <subcellularLocation>
        <location evidence="1">Cell membrane</location>
        <topology evidence="1">Multi-pass membrane protein</topology>
    </subcellularLocation>
</comment>
<sequence length="620" mass="68678">MSTEGPATLNPISMDSSDPMGTNGHHGQNVDELSRSLQRFNWPDYLVFVLMLVSCIFIGIYFGYKDHQKHKNRKTARRDSEALDYLVGGRKMKIFPVAVSLVASWISGISLLGTSTEIYVYGTQYCYIVFAVVLMGFAMHYIFLPVFHDLQITSAYEYLQMRFDKRMRVFGSVLFMVACLLWMPVVIYVPALAFNQVTGINIHRVTPIVCLICIFYTSVGGMKAVVWTDVIQSGITLGAILVVLIKGVIDIGGPAVVLERNLAGKRIETPNFDPNPTLRHSVWTMWIGGSVWYTYGVSCSQDMIQRYLSLPTLEDARKASRGFVFGMILVIVLLSSIGMVIFATYYDCDPLTTNLAAAKDQLLPLFVMDIFQNYPGAAGVFVAGIFSAALSSLSSALNALAAITFEDFVKPYFGDKLTEKQIALTLRGSVLIFGIISVIFIYIVEHLGAVMQLTMTLSATSGGPLFGLFVMGILMPWVNATGALYGGLAGFLSMCYLCFRSQASMATGQIIYSTKQMDVSGCTYLYTNSSKPDPTFDEMEKSIHHISYLYFTLFGTIISCIVGSVVSFCNKDADVEPIDPKLLAPFIRKFMEFGVESQEKYPLNNLAPSENTHLDIRQPE</sequence>
<evidence type="ECO:0000256" key="10">
    <source>
        <dbReference type="ARBA" id="ARBA00023201"/>
    </source>
</evidence>
<feature type="transmembrane region" description="Helical" evidence="13">
    <location>
        <begin position="237"/>
        <end position="258"/>
    </location>
</feature>
<feature type="transmembrane region" description="Helical" evidence="13">
    <location>
        <begin position="205"/>
        <end position="225"/>
    </location>
</feature>
<keyword evidence="4" id="KW-1003">Cell membrane</keyword>
<evidence type="ECO:0000313" key="14">
    <source>
        <dbReference type="EnsemblMetazoa" id="AALFPA23_023295.P34645"/>
    </source>
</evidence>
<evidence type="ECO:0000256" key="12">
    <source>
        <dbReference type="SAM" id="MobiDB-lite"/>
    </source>
</evidence>
<dbReference type="InterPro" id="IPR038377">
    <property type="entry name" value="Na/Glc_symporter_sf"/>
</dbReference>
<feature type="compositionally biased region" description="Polar residues" evidence="12">
    <location>
        <begin position="1"/>
        <end position="20"/>
    </location>
</feature>
<keyword evidence="7" id="KW-0915">Sodium</keyword>
<comment type="similarity">
    <text evidence="2 11">Belongs to the sodium:solute symporter (SSF) (TC 2.A.21) family.</text>
</comment>
<dbReference type="NCBIfam" id="TIGR00813">
    <property type="entry name" value="sss"/>
    <property type="match status" value="1"/>
</dbReference>
<dbReference type="Proteomes" id="UP000069940">
    <property type="component" value="Unassembled WGS sequence"/>
</dbReference>
<evidence type="ECO:0000313" key="15">
    <source>
        <dbReference type="Proteomes" id="UP000069940"/>
    </source>
</evidence>
<dbReference type="PROSITE" id="PS50283">
    <property type="entry name" value="NA_SOLUT_SYMP_3"/>
    <property type="match status" value="1"/>
</dbReference>
<protein>
    <recommendedName>
        <fullName evidence="16">Sodium/solute symporter</fullName>
    </recommendedName>
</protein>
<feature type="transmembrane region" description="Helical" evidence="13">
    <location>
        <begin position="125"/>
        <end position="148"/>
    </location>
</feature>
<dbReference type="EnsemblMetazoa" id="AALFPA23_023295.R34645">
    <property type="protein sequence ID" value="AALFPA23_023295.P34645"/>
    <property type="gene ID" value="AALFPA23_023295"/>
</dbReference>
<keyword evidence="3" id="KW-0813">Transport</keyword>
<reference evidence="15" key="1">
    <citation type="journal article" date="2015" name="Proc. Natl. Acad. Sci. U.S.A.">
        <title>Genome sequence of the Asian Tiger mosquito, Aedes albopictus, reveals insights into its biology, genetics, and evolution.</title>
        <authorList>
            <person name="Chen X.G."/>
            <person name="Jiang X."/>
            <person name="Gu J."/>
            <person name="Xu M."/>
            <person name="Wu Y."/>
            <person name="Deng Y."/>
            <person name="Zhang C."/>
            <person name="Bonizzoni M."/>
            <person name="Dermauw W."/>
            <person name="Vontas J."/>
            <person name="Armbruster P."/>
            <person name="Huang X."/>
            <person name="Yang Y."/>
            <person name="Zhang H."/>
            <person name="He W."/>
            <person name="Peng H."/>
            <person name="Liu Y."/>
            <person name="Wu K."/>
            <person name="Chen J."/>
            <person name="Lirakis M."/>
            <person name="Topalis P."/>
            <person name="Van Leeuwen T."/>
            <person name="Hall A.B."/>
            <person name="Jiang X."/>
            <person name="Thorpe C."/>
            <person name="Mueller R.L."/>
            <person name="Sun C."/>
            <person name="Waterhouse R.M."/>
            <person name="Yan G."/>
            <person name="Tu Z.J."/>
            <person name="Fang X."/>
            <person name="James A.A."/>
        </authorList>
    </citation>
    <scope>NUCLEOTIDE SEQUENCE [LARGE SCALE GENOMIC DNA]</scope>
    <source>
        <strain evidence="15">Foshan</strain>
    </source>
</reference>
<evidence type="ECO:0000256" key="3">
    <source>
        <dbReference type="ARBA" id="ARBA00022448"/>
    </source>
</evidence>
<keyword evidence="5 13" id="KW-0812">Transmembrane</keyword>
<evidence type="ECO:0000256" key="13">
    <source>
        <dbReference type="SAM" id="Phobius"/>
    </source>
</evidence>
<evidence type="ECO:0000256" key="6">
    <source>
        <dbReference type="ARBA" id="ARBA00022989"/>
    </source>
</evidence>
<evidence type="ECO:0000256" key="11">
    <source>
        <dbReference type="RuleBase" id="RU362091"/>
    </source>
</evidence>
<evidence type="ECO:0000256" key="1">
    <source>
        <dbReference type="ARBA" id="ARBA00004651"/>
    </source>
</evidence>
<feature type="transmembrane region" description="Helical" evidence="13">
    <location>
        <begin position="377"/>
        <end position="403"/>
    </location>
</feature>
<evidence type="ECO:0008006" key="16">
    <source>
        <dbReference type="Google" id="ProtNLM"/>
    </source>
</evidence>
<organism evidence="14 15">
    <name type="scientific">Aedes albopictus</name>
    <name type="common">Asian tiger mosquito</name>
    <name type="synonym">Stegomyia albopicta</name>
    <dbReference type="NCBI Taxonomy" id="7160"/>
    <lineage>
        <taxon>Eukaryota</taxon>
        <taxon>Metazoa</taxon>
        <taxon>Ecdysozoa</taxon>
        <taxon>Arthropoda</taxon>
        <taxon>Hexapoda</taxon>
        <taxon>Insecta</taxon>
        <taxon>Pterygota</taxon>
        <taxon>Neoptera</taxon>
        <taxon>Endopterygota</taxon>
        <taxon>Diptera</taxon>
        <taxon>Nematocera</taxon>
        <taxon>Culicoidea</taxon>
        <taxon>Culicidae</taxon>
        <taxon>Culicinae</taxon>
        <taxon>Aedini</taxon>
        <taxon>Aedes</taxon>
        <taxon>Stegomyia</taxon>
    </lineage>
</organism>
<feature type="transmembrane region" description="Helical" evidence="13">
    <location>
        <begin position="169"/>
        <end position="193"/>
    </location>
</feature>
<feature type="transmembrane region" description="Helical" evidence="13">
    <location>
        <begin position="278"/>
        <end position="297"/>
    </location>
</feature>
<dbReference type="InterPro" id="IPR051163">
    <property type="entry name" value="Sodium:Solute_Symporter_SSF"/>
</dbReference>
<evidence type="ECO:0000256" key="8">
    <source>
        <dbReference type="ARBA" id="ARBA00023065"/>
    </source>
</evidence>
<name>A0ABM2A0E7_AEDAL</name>
<keyword evidence="9 13" id="KW-0472">Membrane</keyword>
<feature type="transmembrane region" description="Helical" evidence="13">
    <location>
        <begin position="45"/>
        <end position="64"/>
    </location>
</feature>
<feature type="transmembrane region" description="Helical" evidence="13">
    <location>
        <begin position="94"/>
        <end position="113"/>
    </location>
</feature>
<accession>A0ABM2A0E7</accession>
<evidence type="ECO:0000256" key="7">
    <source>
        <dbReference type="ARBA" id="ARBA00023053"/>
    </source>
</evidence>
<keyword evidence="8" id="KW-0406">Ion transport</keyword>
<feature type="transmembrane region" description="Helical" evidence="13">
    <location>
        <begin position="548"/>
        <end position="568"/>
    </location>
</feature>
<evidence type="ECO:0000256" key="4">
    <source>
        <dbReference type="ARBA" id="ARBA00022475"/>
    </source>
</evidence>
<feature type="transmembrane region" description="Helical" evidence="13">
    <location>
        <begin position="323"/>
        <end position="346"/>
    </location>
</feature>
<dbReference type="Pfam" id="PF00474">
    <property type="entry name" value="SSF"/>
    <property type="match status" value="1"/>
</dbReference>
<keyword evidence="15" id="KW-1185">Reference proteome</keyword>
<dbReference type="GeneID" id="109398859"/>
<evidence type="ECO:0000256" key="9">
    <source>
        <dbReference type="ARBA" id="ARBA00023136"/>
    </source>
</evidence>
<reference evidence="14" key="2">
    <citation type="submission" date="2025-05" db="UniProtKB">
        <authorList>
            <consortium name="EnsemblMetazoa"/>
        </authorList>
    </citation>
    <scope>IDENTIFICATION</scope>
    <source>
        <strain evidence="14">Foshan</strain>
    </source>
</reference>
<evidence type="ECO:0000256" key="5">
    <source>
        <dbReference type="ARBA" id="ARBA00022692"/>
    </source>
</evidence>
<keyword evidence="6 13" id="KW-1133">Transmembrane helix</keyword>
<keyword evidence="10" id="KW-0739">Sodium transport</keyword>
<feature type="transmembrane region" description="Helical" evidence="13">
    <location>
        <begin position="424"/>
        <end position="444"/>
    </location>
</feature>
<evidence type="ECO:0000256" key="2">
    <source>
        <dbReference type="ARBA" id="ARBA00006434"/>
    </source>
</evidence>
<dbReference type="Gene3D" id="1.20.1730.10">
    <property type="entry name" value="Sodium/glucose cotransporter"/>
    <property type="match status" value="1"/>
</dbReference>
<dbReference type="PANTHER" id="PTHR42985:SF5">
    <property type="entry name" value="FI02094P-RELATED"/>
    <property type="match status" value="1"/>
</dbReference>
<dbReference type="PANTHER" id="PTHR42985">
    <property type="entry name" value="SODIUM-COUPLED MONOCARBOXYLATE TRANSPORTER"/>
    <property type="match status" value="1"/>
</dbReference>
<dbReference type="RefSeq" id="XP_062712261.1">
    <property type="nucleotide sequence ID" value="XM_062856277.1"/>
</dbReference>
<dbReference type="InterPro" id="IPR001734">
    <property type="entry name" value="Na/solute_symporter"/>
</dbReference>
<dbReference type="CDD" id="cd11492">
    <property type="entry name" value="SLC5sbd_NIS-SMVT"/>
    <property type="match status" value="1"/>
</dbReference>
<feature type="region of interest" description="Disordered" evidence="12">
    <location>
        <begin position="1"/>
        <end position="29"/>
    </location>
</feature>
<feature type="transmembrane region" description="Helical" evidence="13">
    <location>
        <begin position="464"/>
        <end position="497"/>
    </location>
</feature>